<gene>
    <name evidence="2" type="ORF">IMZ28_09915</name>
</gene>
<reference evidence="2 3" key="1">
    <citation type="submission" date="2020-10" db="EMBL/GenBank/DDBJ databases">
        <title>The genome of sulfurovum sp.</title>
        <authorList>
            <person name="Xie S."/>
            <person name="Shao Z."/>
            <person name="Jiang L."/>
        </authorList>
    </citation>
    <scope>NUCLEOTIDE SEQUENCE [LARGE SCALE GENOMIC DNA]</scope>
    <source>
        <strain evidence="2 3">ST-419</strain>
    </source>
</reference>
<accession>A0A7M1S3U5</accession>
<dbReference type="AlphaFoldDB" id="A0A7M1S3U5"/>
<organism evidence="2 3">
    <name type="scientific">Sulfurovum indicum</name>
    <dbReference type="NCBI Taxonomy" id="2779528"/>
    <lineage>
        <taxon>Bacteria</taxon>
        <taxon>Pseudomonadati</taxon>
        <taxon>Campylobacterota</taxon>
        <taxon>Epsilonproteobacteria</taxon>
        <taxon>Campylobacterales</taxon>
        <taxon>Sulfurovaceae</taxon>
        <taxon>Sulfurovum</taxon>
    </lineage>
</organism>
<feature type="domain" description="YtkA-like" evidence="1">
    <location>
        <begin position="95"/>
        <end position="164"/>
    </location>
</feature>
<proteinExistence type="predicted"/>
<dbReference type="KEGG" id="sinu:IMZ28_09915"/>
<dbReference type="InterPro" id="IPR032693">
    <property type="entry name" value="YtkA-like_dom"/>
</dbReference>
<protein>
    <recommendedName>
        <fullName evidence="1">YtkA-like domain-containing protein</fullName>
    </recommendedName>
</protein>
<evidence type="ECO:0000313" key="2">
    <source>
        <dbReference type="EMBL" id="QOR61732.1"/>
    </source>
</evidence>
<name>A0A7M1S3U5_9BACT</name>
<evidence type="ECO:0000259" key="1">
    <source>
        <dbReference type="Pfam" id="PF13115"/>
    </source>
</evidence>
<dbReference type="RefSeq" id="WP_197548441.1">
    <property type="nucleotide sequence ID" value="NZ_CP063164.1"/>
</dbReference>
<keyword evidence="3" id="KW-1185">Reference proteome</keyword>
<dbReference type="Proteomes" id="UP000595074">
    <property type="component" value="Chromosome"/>
</dbReference>
<dbReference type="Pfam" id="PF13115">
    <property type="entry name" value="YtkA"/>
    <property type="match status" value="1"/>
</dbReference>
<dbReference type="EMBL" id="CP063164">
    <property type="protein sequence ID" value="QOR61732.1"/>
    <property type="molecule type" value="Genomic_DNA"/>
</dbReference>
<evidence type="ECO:0000313" key="3">
    <source>
        <dbReference type="Proteomes" id="UP000595074"/>
    </source>
</evidence>
<sequence>MAKRNKEKTYWPHMILGFLVLGITLSYWTVKSASSIPVQESNEFMMKYQQADMNINDILKKKAHFDQQYLIKLSDAQKTTIELENAKRAKSESVVLLKEGKNRFSYRVTDRNNNVVSDLNVTFLLTRPHTVKEDTLIENIPFKNGYYVISGVNISKPGRYVLQLKVEVDENTIGYSSIPAYLKPE</sequence>